<name>A0ABQ5YSR9_9BURK</name>
<dbReference type="PANTHER" id="PTHR30231">
    <property type="entry name" value="DNA POLYMERASE III SUBUNIT EPSILON"/>
    <property type="match status" value="1"/>
</dbReference>
<feature type="domain" description="Exonuclease" evidence="1">
    <location>
        <begin position="45"/>
        <end position="211"/>
    </location>
</feature>
<dbReference type="CDD" id="cd06127">
    <property type="entry name" value="DEDDh"/>
    <property type="match status" value="1"/>
</dbReference>
<dbReference type="InterPro" id="IPR036397">
    <property type="entry name" value="RNaseH_sf"/>
</dbReference>
<accession>A0ABQ5YSR9</accession>
<dbReference type="Pfam" id="PF00929">
    <property type="entry name" value="RNase_T"/>
    <property type="match status" value="1"/>
</dbReference>
<dbReference type="SMART" id="SM00479">
    <property type="entry name" value="EXOIII"/>
    <property type="match status" value="1"/>
</dbReference>
<keyword evidence="3" id="KW-1185">Reference proteome</keyword>
<dbReference type="EMBL" id="BSOJ01000038">
    <property type="protein sequence ID" value="GLR27693.1"/>
    <property type="molecule type" value="Genomic_DNA"/>
</dbReference>
<dbReference type="InterPro" id="IPR013520">
    <property type="entry name" value="Ribonucl_H"/>
</dbReference>
<dbReference type="SUPFAM" id="SSF53098">
    <property type="entry name" value="Ribonuclease H-like"/>
    <property type="match status" value="1"/>
</dbReference>
<gene>
    <name evidence="2" type="ORF">GCM10007875_27850</name>
</gene>
<comment type="caution">
    <text evidence="2">The sequence shown here is derived from an EMBL/GenBank/DDBJ whole genome shotgun (WGS) entry which is preliminary data.</text>
</comment>
<dbReference type="NCBIfam" id="NF006615">
    <property type="entry name" value="PRK09182.1"/>
    <property type="match status" value="1"/>
</dbReference>
<organism evidence="2 3">
    <name type="scientific">Limnobacter litoralis</name>
    <dbReference type="NCBI Taxonomy" id="481366"/>
    <lineage>
        <taxon>Bacteria</taxon>
        <taxon>Pseudomonadati</taxon>
        <taxon>Pseudomonadota</taxon>
        <taxon>Betaproteobacteria</taxon>
        <taxon>Burkholderiales</taxon>
        <taxon>Burkholderiaceae</taxon>
        <taxon>Limnobacter</taxon>
    </lineage>
</organism>
<sequence length="308" mass="34836">MNSSDFEHIDPELIAQWLETTGHYKVLRRIGAVSDFNGQIDHPVKVLVVDTETTGLELTQSELIEVGAILVEVDRDSGQLGRVLGQFAGLEQPSKPIPAESTAIHGITDEMVKGQVFDEDAFKSLCKGVDLFVAHNAAFDRPFMQRRFPWLEPTVWACSFKELPWKQEGYSGQKLEYLLADCGYFHSAHRAVEDCNALLHVLSKPLKSSKNMPMSVLFESANAAMYQIAALKAPFEKKDLLRARGFRWNSEDRVWEFDAFGFSEGKEVIDWLKAEVYETSSKVMLGFRTRSGSDRYAGNDVRQQYKEV</sequence>
<reference evidence="3" key="1">
    <citation type="journal article" date="2019" name="Int. J. Syst. Evol. Microbiol.">
        <title>The Global Catalogue of Microorganisms (GCM) 10K type strain sequencing project: providing services to taxonomists for standard genome sequencing and annotation.</title>
        <authorList>
            <consortium name="The Broad Institute Genomics Platform"/>
            <consortium name="The Broad Institute Genome Sequencing Center for Infectious Disease"/>
            <person name="Wu L."/>
            <person name="Ma J."/>
        </authorList>
    </citation>
    <scope>NUCLEOTIDE SEQUENCE [LARGE SCALE GENOMIC DNA]</scope>
    <source>
        <strain evidence="3">NBRC 105857</strain>
    </source>
</reference>
<evidence type="ECO:0000313" key="3">
    <source>
        <dbReference type="Proteomes" id="UP001156664"/>
    </source>
</evidence>
<dbReference type="Proteomes" id="UP001156664">
    <property type="component" value="Unassembled WGS sequence"/>
</dbReference>
<protein>
    <submittedName>
        <fullName evidence="2">DNA polymerase III subunit epsilon</fullName>
    </submittedName>
</protein>
<dbReference type="PANTHER" id="PTHR30231:SF37">
    <property type="entry name" value="EXODEOXYRIBONUCLEASE 10"/>
    <property type="match status" value="1"/>
</dbReference>
<evidence type="ECO:0000313" key="2">
    <source>
        <dbReference type="EMBL" id="GLR27693.1"/>
    </source>
</evidence>
<evidence type="ECO:0000259" key="1">
    <source>
        <dbReference type="SMART" id="SM00479"/>
    </source>
</evidence>
<dbReference type="Gene3D" id="3.30.420.10">
    <property type="entry name" value="Ribonuclease H-like superfamily/Ribonuclease H"/>
    <property type="match status" value="1"/>
</dbReference>
<dbReference type="RefSeq" id="WP_284282552.1">
    <property type="nucleotide sequence ID" value="NZ_BSOJ01000038.1"/>
</dbReference>
<proteinExistence type="predicted"/>
<dbReference type="InterPro" id="IPR012337">
    <property type="entry name" value="RNaseH-like_sf"/>
</dbReference>